<evidence type="ECO:0000259" key="11">
    <source>
        <dbReference type="PROSITE" id="PS51194"/>
    </source>
</evidence>
<dbReference type="GeneID" id="54480846"/>
<dbReference type="InterPro" id="IPR014001">
    <property type="entry name" value="Helicase_ATP-bd"/>
</dbReference>
<feature type="domain" description="Helicase ATP-binding" evidence="10">
    <location>
        <begin position="60"/>
        <end position="259"/>
    </location>
</feature>
<evidence type="ECO:0000256" key="4">
    <source>
        <dbReference type="ARBA" id="ARBA00022801"/>
    </source>
</evidence>
<evidence type="ECO:0000256" key="2">
    <source>
        <dbReference type="ARBA" id="ARBA00022737"/>
    </source>
</evidence>
<dbReference type="PANTHER" id="PTHR14950">
    <property type="entry name" value="DICER-RELATED"/>
    <property type="match status" value="1"/>
</dbReference>
<reference evidence="13" key="1">
    <citation type="journal article" date="2020" name="Stud. Mycol.">
        <title>101 Dothideomycetes genomes: a test case for predicting lifestyles and emergence of pathogens.</title>
        <authorList>
            <person name="Haridas S."/>
            <person name="Albert R."/>
            <person name="Binder M."/>
            <person name="Bloem J."/>
            <person name="Labutti K."/>
            <person name="Salamov A."/>
            <person name="Andreopoulos B."/>
            <person name="Baker S."/>
            <person name="Barry K."/>
            <person name="Bills G."/>
            <person name="Bluhm B."/>
            <person name="Cannon C."/>
            <person name="Castanera R."/>
            <person name="Culley D."/>
            <person name="Daum C."/>
            <person name="Ezra D."/>
            <person name="Gonzalez J."/>
            <person name="Henrissat B."/>
            <person name="Kuo A."/>
            <person name="Liang C."/>
            <person name="Lipzen A."/>
            <person name="Lutzoni F."/>
            <person name="Magnuson J."/>
            <person name="Mondo S."/>
            <person name="Nolan M."/>
            <person name="Ohm R."/>
            <person name="Pangilinan J."/>
            <person name="Park H.-J."/>
            <person name="Ramirez L."/>
            <person name="Alfaro M."/>
            <person name="Sun H."/>
            <person name="Tritt A."/>
            <person name="Yoshinaga Y."/>
            <person name="Zwiers L.-H."/>
            <person name="Turgeon B."/>
            <person name="Goodwin S."/>
            <person name="Spatafora J."/>
            <person name="Crous P."/>
            <person name="Grigoriev I."/>
        </authorList>
    </citation>
    <scope>NUCLEOTIDE SEQUENCE</scope>
    <source>
        <strain evidence="13">CBS 121739</strain>
    </source>
</reference>
<organism evidence="13 14">
    <name type="scientific">Pseudovirgaria hyperparasitica</name>
    <dbReference type="NCBI Taxonomy" id="470096"/>
    <lineage>
        <taxon>Eukaryota</taxon>
        <taxon>Fungi</taxon>
        <taxon>Dikarya</taxon>
        <taxon>Ascomycota</taxon>
        <taxon>Pezizomycotina</taxon>
        <taxon>Dothideomycetes</taxon>
        <taxon>Dothideomycetes incertae sedis</taxon>
        <taxon>Acrospermales</taxon>
        <taxon>Acrospermaceae</taxon>
        <taxon>Pseudovirgaria</taxon>
    </lineage>
</organism>
<keyword evidence="4" id="KW-0378">Hydrolase</keyword>
<dbReference type="GO" id="GO:0005737">
    <property type="term" value="C:cytoplasm"/>
    <property type="evidence" value="ECO:0007669"/>
    <property type="project" value="TreeGrafter"/>
</dbReference>
<dbReference type="GO" id="GO:0004386">
    <property type="term" value="F:helicase activity"/>
    <property type="evidence" value="ECO:0007669"/>
    <property type="project" value="UniProtKB-KW"/>
</dbReference>
<feature type="domain" description="Dicer dsRNA-binding fold" evidence="12">
    <location>
        <begin position="623"/>
        <end position="717"/>
    </location>
</feature>
<dbReference type="GO" id="GO:0005524">
    <property type="term" value="F:ATP binding"/>
    <property type="evidence" value="ECO:0007669"/>
    <property type="project" value="UniProtKB-KW"/>
</dbReference>
<proteinExistence type="inferred from homology"/>
<keyword evidence="6" id="KW-0067">ATP-binding</keyword>
<dbReference type="GO" id="GO:0004525">
    <property type="term" value="F:ribonuclease III activity"/>
    <property type="evidence" value="ECO:0007669"/>
    <property type="project" value="InterPro"/>
</dbReference>
<gene>
    <name evidence="13" type="ORF">EJ05DRAFT_207317</name>
</gene>
<keyword evidence="14" id="KW-1185">Reference proteome</keyword>
<dbReference type="GO" id="GO:0005634">
    <property type="term" value="C:nucleus"/>
    <property type="evidence" value="ECO:0007669"/>
    <property type="project" value="TreeGrafter"/>
</dbReference>
<dbReference type="InterPro" id="IPR005034">
    <property type="entry name" value="Dicer_dimerisation"/>
</dbReference>
<keyword evidence="7" id="KW-0051">Antiviral defense</keyword>
<evidence type="ECO:0000256" key="1">
    <source>
        <dbReference type="ARBA" id="ARBA00022721"/>
    </source>
</evidence>
<keyword evidence="2" id="KW-0677">Repeat</keyword>
<dbReference type="Pfam" id="PF03368">
    <property type="entry name" value="Dicer_dimer"/>
    <property type="match status" value="1"/>
</dbReference>
<comment type="similarity">
    <text evidence="8">Belongs to the helicase family. Dicer subfamily.</text>
</comment>
<dbReference type="PROSITE" id="PS51327">
    <property type="entry name" value="DICER_DSRBF"/>
    <property type="match status" value="1"/>
</dbReference>
<dbReference type="OrthoDB" id="416741at2759"/>
<evidence type="ECO:0000259" key="10">
    <source>
        <dbReference type="PROSITE" id="PS51192"/>
    </source>
</evidence>
<accession>A0A6A6WHS7</accession>
<evidence type="ECO:0008006" key="15">
    <source>
        <dbReference type="Google" id="ProtNLM"/>
    </source>
</evidence>
<dbReference type="PANTHER" id="PTHR14950:SF37">
    <property type="entry name" value="ENDORIBONUCLEASE DICER"/>
    <property type="match status" value="1"/>
</dbReference>
<keyword evidence="5" id="KW-0347">Helicase</keyword>
<dbReference type="Gene3D" id="1.10.1520.10">
    <property type="entry name" value="Ribonuclease III domain"/>
    <property type="match status" value="2"/>
</dbReference>
<dbReference type="PROSITE" id="PS00517">
    <property type="entry name" value="RNASE_3_1"/>
    <property type="match status" value="2"/>
</dbReference>
<feature type="domain" description="RNase III" evidence="9">
    <location>
        <begin position="991"/>
        <end position="1124"/>
    </location>
</feature>
<evidence type="ECO:0000313" key="14">
    <source>
        <dbReference type="Proteomes" id="UP000799437"/>
    </source>
</evidence>
<keyword evidence="8" id="KW-0694">RNA-binding</keyword>
<dbReference type="Pfam" id="PF00271">
    <property type="entry name" value="Helicase_C"/>
    <property type="match status" value="1"/>
</dbReference>
<dbReference type="SMART" id="SM00535">
    <property type="entry name" value="RIBOc"/>
    <property type="match status" value="2"/>
</dbReference>
<evidence type="ECO:0000256" key="5">
    <source>
        <dbReference type="ARBA" id="ARBA00022806"/>
    </source>
</evidence>
<dbReference type="SMART" id="SM00490">
    <property type="entry name" value="HELICc"/>
    <property type="match status" value="1"/>
</dbReference>
<dbReference type="Proteomes" id="UP000799437">
    <property type="component" value="Unassembled WGS sequence"/>
</dbReference>
<dbReference type="InterPro" id="IPR001650">
    <property type="entry name" value="Helicase_C-like"/>
</dbReference>
<dbReference type="Gene3D" id="3.30.160.380">
    <property type="entry name" value="Dicer dimerisation domain"/>
    <property type="match status" value="1"/>
</dbReference>
<dbReference type="InterPro" id="IPR036389">
    <property type="entry name" value="RNase_III_sf"/>
</dbReference>
<dbReference type="PROSITE" id="PS51194">
    <property type="entry name" value="HELICASE_CTER"/>
    <property type="match status" value="1"/>
</dbReference>
<dbReference type="GO" id="GO:0030422">
    <property type="term" value="P:siRNA processing"/>
    <property type="evidence" value="ECO:0007669"/>
    <property type="project" value="TreeGrafter"/>
</dbReference>
<evidence type="ECO:0000256" key="8">
    <source>
        <dbReference type="PROSITE-ProRule" id="PRU00657"/>
    </source>
</evidence>
<dbReference type="CDD" id="cd00593">
    <property type="entry name" value="RIBOc"/>
    <property type="match status" value="2"/>
</dbReference>
<dbReference type="SUPFAM" id="SSF52540">
    <property type="entry name" value="P-loop containing nucleoside triphosphate hydrolases"/>
    <property type="match status" value="1"/>
</dbReference>
<evidence type="ECO:0000256" key="7">
    <source>
        <dbReference type="ARBA" id="ARBA00023118"/>
    </source>
</evidence>
<feature type="domain" description="RNase III" evidence="9">
    <location>
        <begin position="1167"/>
        <end position="1356"/>
    </location>
</feature>
<dbReference type="GO" id="GO:0050688">
    <property type="term" value="P:regulation of defense response to virus"/>
    <property type="evidence" value="ECO:0007669"/>
    <property type="project" value="UniProtKB-KW"/>
</dbReference>
<dbReference type="GO" id="GO:0051607">
    <property type="term" value="P:defense response to virus"/>
    <property type="evidence" value="ECO:0007669"/>
    <property type="project" value="UniProtKB-KW"/>
</dbReference>
<dbReference type="InterPro" id="IPR011545">
    <property type="entry name" value="DEAD/DEAH_box_helicase_dom"/>
</dbReference>
<keyword evidence="3" id="KW-0547">Nucleotide-binding</keyword>
<sequence>MRGSRFVCARFRASHTLANISHPFFYSTVGDRYWVEKMEAPISIAQENEMFRLRSYQTEMLEKSLKKNIIVAMDTGSGKTHIAISRARTELETCDPYKVCLSLPGAGHVFNSRLIAIQIVWFIAPTVALCNQQYQVFQTLLPAYQARKLTSMENVDTWTDQRTWDAVLYNMRVVVSTPDVLAQALTHGFVPMTRLALLIFDEAHHCTKNHPMNRIMKDFYHRMRRKDPSLVPPILGLTASPVINSNPKALQTIEQNLDSHVTIPKIHQTEFLQHVHRPNLEPVFFQVDLPVRNVRGSAIMTALQEAYHGYDLASDPYIQDLYERMRYDPTAECKLSKAFAKESTYCLEQLKSIQSRAYSVCEQLGAFAAERYIVRCVDRLKDAAEMNEESQMLGWSGREKTHLMALLRKIVAPVSSGPPAEGISAKATALISYLKKAYHKDFRGLIFAERRAVVNALEDVIRNDPDLKQSFQVGAFVGTSSSSSRSKDVAELVDIKGQDQTLKDFREGRKNLIVTTSVLEEGIDVPNCNVVICFDALTNLKMYVQRRGRARKMASNFMIMIPQNALESSSVTEWSTLEQILKEEYADESRQIKPMNSTELIDEADDYSLYVDSTQALLTSDGALPHLFHFCATLRTGPHTDHRPEFKLDTDDEGCFSAEVTLPLAVDASLRRHKGISKWKNEKDARKDAAFQAYKALHEAGLIGSNLLPLHGEVNGAPQCDMIDDRPAMVPVNPRIDPWALHATAIGNQRYAYRIRFSSTNHSCEFDVMTTMPLPTIPPYNLYWNKSLVYEVSYELQRDQPMHIEDDLVASLQKVTYHLLSSSLGSHRLVSNKFDFVVLLLPNIELSTSAVDDFVATTSGARPATILEKYPTMDGHSSRLGLVRRHGASERFMLQKINERVDEQSQGSKEYVLKVSKFPKRKDFLHQVDAREKQNPAYTAVLELELADSVIEMLPADLVTAVTFAPCVLHRLEVYMVAQNLSAGIFAPVGFTDVHLVLTALCATSAREHVNYQRMEYLGDALLKFASSIRLMARNLTWPESYLTAEKGRTVSNGYLAKASLDAGLDQYIIRTGFTGAKWQPQYLSDVHARQYEKQEAKQKDNISTKTLADVVESLIGASYLSRGRISDALTCMQILLPREPWLSIHDANKILFSAAPEISGIPPSHFKPVEELLGHTFDRVSILTEALTHPSYSPPHHERISSYQRLEFLGDAVIDYIISTRLYAHNPPLSHGLMHTFRTALVNGYLLAFLMFELKISEVRYELPTTAKRKWDSVAEPGIQDFTRSLYQFLRHNSPELLHARHATHARHMGLRAAILEALYNGHEYPWAELEQARAEKVFSDIVESAIGAIYIDSHGSFEACEKFLEKLGLFKAMQRMVAGQLDCLHPKERLGQLAVNDKVLYEHVKKSAGAKAKPGHSSEGSTTSRPAPGYVCRVRVGDNYIGDAVEGVLRSETETLAAWRACQVIRTQMSVDNSTISG</sequence>
<name>A0A6A6WHS7_9PEZI</name>
<dbReference type="SMART" id="SM00487">
    <property type="entry name" value="DEXDc"/>
    <property type="match status" value="1"/>
</dbReference>
<dbReference type="SUPFAM" id="SSF69065">
    <property type="entry name" value="RNase III domain-like"/>
    <property type="match status" value="2"/>
</dbReference>
<evidence type="ECO:0000256" key="3">
    <source>
        <dbReference type="ARBA" id="ARBA00022741"/>
    </source>
</evidence>
<evidence type="ECO:0000259" key="12">
    <source>
        <dbReference type="PROSITE" id="PS51327"/>
    </source>
</evidence>
<evidence type="ECO:0000313" key="13">
    <source>
        <dbReference type="EMBL" id="KAF2762363.1"/>
    </source>
</evidence>
<dbReference type="InterPro" id="IPR038248">
    <property type="entry name" value="Dicer_dimer_sf"/>
</dbReference>
<keyword evidence="1" id="KW-0930">Antiviral protein</keyword>
<feature type="domain" description="Helicase C-terminal" evidence="11">
    <location>
        <begin position="426"/>
        <end position="601"/>
    </location>
</feature>
<dbReference type="InterPro" id="IPR000999">
    <property type="entry name" value="RNase_III_dom"/>
</dbReference>
<dbReference type="Gene3D" id="3.40.50.300">
    <property type="entry name" value="P-loop containing nucleotide triphosphate hydrolases"/>
    <property type="match status" value="2"/>
</dbReference>
<protein>
    <recommendedName>
        <fullName evidence="15">Dicer-like protein 2</fullName>
    </recommendedName>
</protein>
<dbReference type="PROSITE" id="PS51192">
    <property type="entry name" value="HELICASE_ATP_BIND_1"/>
    <property type="match status" value="1"/>
</dbReference>
<dbReference type="RefSeq" id="XP_033604814.1">
    <property type="nucleotide sequence ID" value="XM_033739792.1"/>
</dbReference>
<dbReference type="EMBL" id="ML996566">
    <property type="protein sequence ID" value="KAF2762363.1"/>
    <property type="molecule type" value="Genomic_DNA"/>
</dbReference>
<dbReference type="GO" id="GO:0003723">
    <property type="term" value="F:RNA binding"/>
    <property type="evidence" value="ECO:0007669"/>
    <property type="project" value="UniProtKB-UniRule"/>
</dbReference>
<dbReference type="Pfam" id="PF00636">
    <property type="entry name" value="Ribonuclease_3"/>
    <property type="match status" value="2"/>
</dbReference>
<evidence type="ECO:0000259" key="9">
    <source>
        <dbReference type="PROSITE" id="PS50142"/>
    </source>
</evidence>
<dbReference type="Pfam" id="PF00270">
    <property type="entry name" value="DEAD"/>
    <property type="match status" value="1"/>
</dbReference>
<dbReference type="PROSITE" id="PS50142">
    <property type="entry name" value="RNASE_3_2"/>
    <property type="match status" value="2"/>
</dbReference>
<dbReference type="InterPro" id="IPR027417">
    <property type="entry name" value="P-loop_NTPase"/>
</dbReference>
<evidence type="ECO:0000256" key="6">
    <source>
        <dbReference type="ARBA" id="ARBA00022840"/>
    </source>
</evidence>